<dbReference type="InterPro" id="IPR000719">
    <property type="entry name" value="Prot_kinase_dom"/>
</dbReference>
<keyword evidence="9 17" id="KW-0418">Kinase</keyword>
<evidence type="ECO:0000256" key="14">
    <source>
        <dbReference type="ARBA" id="ARBA00048679"/>
    </source>
</evidence>
<comment type="subunit">
    <text evidence="2">Component of the EKC/KEOPS complex composed of at least BUD32, CGI121, GON7, KAE1 and PCC1; the whole complex dimerizes.</text>
</comment>
<dbReference type="GO" id="GO:0043484">
    <property type="term" value="P:regulation of RNA splicing"/>
    <property type="evidence" value="ECO:0007669"/>
    <property type="project" value="TreeGrafter"/>
</dbReference>
<proteinExistence type="predicted"/>
<dbReference type="Pfam" id="PF00069">
    <property type="entry name" value="Pkinase"/>
    <property type="match status" value="1"/>
</dbReference>
<gene>
    <name evidence="17" type="ORF">FVEG_11067</name>
</gene>
<dbReference type="Gene3D" id="1.10.510.10">
    <property type="entry name" value="Transferase(Phosphotransferase) domain 1"/>
    <property type="match status" value="1"/>
</dbReference>
<evidence type="ECO:0000256" key="5">
    <source>
        <dbReference type="ARBA" id="ARBA00019973"/>
    </source>
</evidence>
<dbReference type="GO" id="GO:0004674">
    <property type="term" value="F:protein serine/threonine kinase activity"/>
    <property type="evidence" value="ECO:0007669"/>
    <property type="project" value="UniProtKB-KW"/>
</dbReference>
<reference evidence="17 18" key="1">
    <citation type="journal article" date="2010" name="Nature">
        <title>Comparative genomics reveals mobile pathogenicity chromosomes in Fusarium.</title>
        <authorList>
            <person name="Ma L.J."/>
            <person name="van der Does H.C."/>
            <person name="Borkovich K.A."/>
            <person name="Coleman J.J."/>
            <person name="Daboussi M.J."/>
            <person name="Di Pietro A."/>
            <person name="Dufresne M."/>
            <person name="Freitag M."/>
            <person name="Grabherr M."/>
            <person name="Henrissat B."/>
            <person name="Houterman P.M."/>
            <person name="Kang S."/>
            <person name="Shim W.B."/>
            <person name="Woloshuk C."/>
            <person name="Xie X."/>
            <person name="Xu J.R."/>
            <person name="Antoniw J."/>
            <person name="Baker S.E."/>
            <person name="Bluhm B.H."/>
            <person name="Breakspear A."/>
            <person name="Brown D.W."/>
            <person name="Butchko R.A."/>
            <person name="Chapman S."/>
            <person name="Coulson R."/>
            <person name="Coutinho P.M."/>
            <person name="Danchin E.G."/>
            <person name="Diener A."/>
            <person name="Gale L.R."/>
            <person name="Gardiner D.M."/>
            <person name="Goff S."/>
            <person name="Hammond-Kosack K.E."/>
            <person name="Hilburn K."/>
            <person name="Hua-Van A."/>
            <person name="Jonkers W."/>
            <person name="Kazan K."/>
            <person name="Kodira C.D."/>
            <person name="Koehrsen M."/>
            <person name="Kumar L."/>
            <person name="Lee Y.H."/>
            <person name="Li L."/>
            <person name="Manners J.M."/>
            <person name="Miranda-Saavedra D."/>
            <person name="Mukherjee M."/>
            <person name="Park G."/>
            <person name="Park J."/>
            <person name="Park S.Y."/>
            <person name="Proctor R.H."/>
            <person name="Regev A."/>
            <person name="Ruiz-Roldan M.C."/>
            <person name="Sain D."/>
            <person name="Sakthikumar S."/>
            <person name="Sykes S."/>
            <person name="Schwartz D.C."/>
            <person name="Turgeon B.G."/>
            <person name="Wapinski I."/>
            <person name="Yoder O."/>
            <person name="Young S."/>
            <person name="Zeng Q."/>
            <person name="Zhou S."/>
            <person name="Galagan J."/>
            <person name="Cuomo C.A."/>
            <person name="Kistler H.C."/>
            <person name="Rep M."/>
        </authorList>
    </citation>
    <scope>NUCLEOTIDE SEQUENCE [LARGE SCALE GENOMIC DNA]</scope>
    <source>
        <strain evidence="18">M3125 / FGSC 7600</strain>
    </source>
</reference>
<keyword evidence="6" id="KW-0723">Serine/threonine-protein kinase</keyword>
<evidence type="ECO:0000256" key="4">
    <source>
        <dbReference type="ARBA" id="ARBA00013948"/>
    </source>
</evidence>
<dbReference type="PROSITE" id="PS00107">
    <property type="entry name" value="PROTEIN_KINASE_ATP"/>
    <property type="match status" value="1"/>
</dbReference>
<dbReference type="EMBL" id="CM000586">
    <property type="protein sequence ID" value="EWG52284.1"/>
    <property type="molecule type" value="Genomic_DNA"/>
</dbReference>
<evidence type="ECO:0000256" key="13">
    <source>
        <dbReference type="ARBA" id="ARBA00047899"/>
    </source>
</evidence>
<dbReference type="PANTHER" id="PTHR45646:SF11">
    <property type="entry name" value="SERINE_THREONINE-PROTEIN KINASE DOA"/>
    <property type="match status" value="1"/>
</dbReference>
<evidence type="ECO:0000256" key="7">
    <source>
        <dbReference type="ARBA" id="ARBA00022679"/>
    </source>
</evidence>
<dbReference type="PROSITE" id="PS00109">
    <property type="entry name" value="PROTEIN_KINASE_TYR"/>
    <property type="match status" value="1"/>
</dbReference>
<keyword evidence="8 15" id="KW-0547">Nucleotide-binding</keyword>
<evidence type="ECO:0000256" key="9">
    <source>
        <dbReference type="ARBA" id="ARBA00022777"/>
    </source>
</evidence>
<evidence type="ECO:0000313" key="18">
    <source>
        <dbReference type="Proteomes" id="UP000009096"/>
    </source>
</evidence>
<feature type="domain" description="Protein kinase" evidence="16">
    <location>
        <begin position="55"/>
        <end position="469"/>
    </location>
</feature>
<dbReference type="InterPro" id="IPR017441">
    <property type="entry name" value="Protein_kinase_ATP_BS"/>
</dbReference>
<dbReference type="InterPro" id="IPR051175">
    <property type="entry name" value="CLK_kinases"/>
</dbReference>
<comment type="catalytic activity">
    <reaction evidence="14">
        <text>L-seryl-[protein] + ATP = O-phospho-L-seryl-[protein] + ADP + H(+)</text>
        <dbReference type="Rhea" id="RHEA:17989"/>
        <dbReference type="Rhea" id="RHEA-COMP:9863"/>
        <dbReference type="Rhea" id="RHEA-COMP:11604"/>
        <dbReference type="ChEBI" id="CHEBI:15378"/>
        <dbReference type="ChEBI" id="CHEBI:29999"/>
        <dbReference type="ChEBI" id="CHEBI:30616"/>
        <dbReference type="ChEBI" id="CHEBI:83421"/>
        <dbReference type="ChEBI" id="CHEBI:456216"/>
        <dbReference type="EC" id="2.7.11.1"/>
    </reaction>
</comment>
<protein>
    <recommendedName>
        <fullName evidence="5">EKC/KEOPS complex subunit BUD32</fullName>
        <ecNumber evidence="3">2.7.11.1</ecNumber>
    </recommendedName>
    <alternativeName>
        <fullName evidence="11 12">Atypical Serine/threonine protein kinase BUD32</fullName>
    </alternativeName>
    <alternativeName>
        <fullName evidence="4">EKC/KEOPS complex subunit bud32</fullName>
    </alternativeName>
</protein>
<feature type="binding site" evidence="15">
    <location>
        <position position="84"/>
    </location>
    <ligand>
        <name>ATP</name>
        <dbReference type="ChEBI" id="CHEBI:30616"/>
    </ligand>
</feature>
<evidence type="ECO:0000256" key="3">
    <source>
        <dbReference type="ARBA" id="ARBA00012513"/>
    </source>
</evidence>
<dbReference type="InterPro" id="IPR008266">
    <property type="entry name" value="Tyr_kinase_AS"/>
</dbReference>
<dbReference type="KEGG" id="fvr:FVEG_11067"/>
<organism evidence="17 18">
    <name type="scientific">Gibberella moniliformis (strain M3125 / FGSC 7600)</name>
    <name type="common">Maize ear and stalk rot fungus</name>
    <name type="synonym">Fusarium verticillioides</name>
    <dbReference type="NCBI Taxonomy" id="334819"/>
    <lineage>
        <taxon>Eukaryota</taxon>
        <taxon>Fungi</taxon>
        <taxon>Dikarya</taxon>
        <taxon>Ascomycota</taxon>
        <taxon>Pezizomycotina</taxon>
        <taxon>Sordariomycetes</taxon>
        <taxon>Hypocreomycetidae</taxon>
        <taxon>Hypocreales</taxon>
        <taxon>Nectriaceae</taxon>
        <taxon>Fusarium</taxon>
        <taxon>Fusarium fujikuroi species complex</taxon>
    </lineage>
</organism>
<sequence length="475" mass="53360">MTPSTDESISLASNVSDDSFRFETIQFVDTEEPKFYRKGGFHPVHIGDHFDGKRYRVVHKLGHGGFSVVWLAYDTWESNWVALKIVAALDSPLAQEKAVMCHSIISKMDEERFVTYKRFFHIKGPNGRHLCLVLPSCGPSCNTMSQDLQSRIRPRLARRVASQATKAIAHLHSQGLCHGDFTPSNMVFRIRNLDHLDDQGIYRLFGEPQRDPLRTISGEPTGAEAPRYVVGNLDFTSAEDLILDDICLIDYDQAFLSSSPPSKTLGTPSGFLAPEVAIGKPASPASDVWALGCSILQIRSGSSPFFIPNIDSPANMLGWVSEYLGCMPASWGEPLFDDDGLPTTDTTNGEPLGEVLENTRSLKQWITDIWDQPENLQELQSTLPAPERVKDENRPYLECYRDRFWKPAAIRIDDVYLGAYSDKVDKIVGSLLKISMQEVDLLYDLISKIFVYEPTQRVSARDILAHPWLHMHDTI</sequence>
<dbReference type="SUPFAM" id="SSF56112">
    <property type="entry name" value="Protein kinase-like (PK-like)"/>
    <property type="match status" value="1"/>
</dbReference>
<evidence type="ECO:0000256" key="11">
    <source>
        <dbReference type="ARBA" id="ARBA00030980"/>
    </source>
</evidence>
<dbReference type="AlphaFoldDB" id="W7MWV9"/>
<keyword evidence="7" id="KW-0808">Transferase</keyword>
<dbReference type="OrthoDB" id="5979581at2759"/>
<dbReference type="Gene3D" id="3.30.200.20">
    <property type="entry name" value="Phosphorylase Kinase, domain 1"/>
    <property type="match status" value="1"/>
</dbReference>
<evidence type="ECO:0000313" key="17">
    <source>
        <dbReference type="EMBL" id="EWG52284.1"/>
    </source>
</evidence>
<evidence type="ECO:0000256" key="2">
    <source>
        <dbReference type="ARBA" id="ARBA00011534"/>
    </source>
</evidence>
<dbReference type="VEuPathDB" id="FungiDB:FVEG_11067"/>
<evidence type="ECO:0000256" key="12">
    <source>
        <dbReference type="ARBA" id="ARBA00033194"/>
    </source>
</evidence>
<evidence type="ECO:0000259" key="16">
    <source>
        <dbReference type="PROSITE" id="PS50011"/>
    </source>
</evidence>
<evidence type="ECO:0000256" key="10">
    <source>
        <dbReference type="ARBA" id="ARBA00022840"/>
    </source>
</evidence>
<evidence type="ECO:0000256" key="15">
    <source>
        <dbReference type="PROSITE-ProRule" id="PRU10141"/>
    </source>
</evidence>
<dbReference type="eggNOG" id="KOG1290">
    <property type="taxonomic scope" value="Eukaryota"/>
</dbReference>
<comment type="catalytic activity">
    <reaction evidence="13">
        <text>L-threonyl-[protein] + ATP = O-phospho-L-threonyl-[protein] + ADP + H(+)</text>
        <dbReference type="Rhea" id="RHEA:46608"/>
        <dbReference type="Rhea" id="RHEA-COMP:11060"/>
        <dbReference type="Rhea" id="RHEA-COMP:11605"/>
        <dbReference type="ChEBI" id="CHEBI:15378"/>
        <dbReference type="ChEBI" id="CHEBI:30013"/>
        <dbReference type="ChEBI" id="CHEBI:30616"/>
        <dbReference type="ChEBI" id="CHEBI:61977"/>
        <dbReference type="ChEBI" id="CHEBI:456216"/>
        <dbReference type="EC" id="2.7.11.1"/>
    </reaction>
</comment>
<dbReference type="EMBL" id="DS022257">
    <property type="protein sequence ID" value="EWG52284.1"/>
    <property type="molecule type" value="Genomic_DNA"/>
</dbReference>
<comment type="function">
    <text evidence="1">Component of the EKC/KEOPS complex that is required for the formation of a threonylcarbamoyl group on adenosine at position 37 (t(6)A37) in tRNAs that read codons beginning with adenine. The complex is probably involved in the transfer of the threonylcarbamoyl moiety of threonylcarbamoyl-AMP (TC-AMP) to the N6 group of A37. BUD32 has ATPase activity in the context of the EKC/KEOPS complex and likely plays a supporting role to the catalytic subunit KAE1. The EKC/KEOPS complex also promotes both telomere uncapping and telomere elongation. The complex is required for efficient recruitment of transcriptional coactivators.</text>
</comment>
<dbReference type="RefSeq" id="XP_018758475.1">
    <property type="nucleotide sequence ID" value="XM_018900228.1"/>
</dbReference>
<accession>W7MWV9</accession>
<dbReference type="SMART" id="SM00220">
    <property type="entry name" value="S_TKc"/>
    <property type="match status" value="1"/>
</dbReference>
<dbReference type="PANTHER" id="PTHR45646">
    <property type="entry name" value="SERINE/THREONINE-PROTEIN KINASE DOA-RELATED"/>
    <property type="match status" value="1"/>
</dbReference>
<keyword evidence="10 15" id="KW-0067">ATP-binding</keyword>
<dbReference type="EC" id="2.7.11.1" evidence="3"/>
<evidence type="ECO:0000256" key="1">
    <source>
        <dbReference type="ARBA" id="ARBA00003747"/>
    </source>
</evidence>
<dbReference type="PROSITE" id="PS50011">
    <property type="entry name" value="PROTEIN_KINASE_DOM"/>
    <property type="match status" value="1"/>
</dbReference>
<dbReference type="Proteomes" id="UP000009096">
    <property type="component" value="Chromosome 9"/>
</dbReference>
<dbReference type="GO" id="GO:0005524">
    <property type="term" value="F:ATP binding"/>
    <property type="evidence" value="ECO:0007669"/>
    <property type="project" value="UniProtKB-UniRule"/>
</dbReference>
<dbReference type="GeneID" id="30068605"/>
<keyword evidence="18" id="KW-1185">Reference proteome</keyword>
<name>W7MWV9_GIBM7</name>
<evidence type="ECO:0000256" key="8">
    <source>
        <dbReference type="ARBA" id="ARBA00022741"/>
    </source>
</evidence>
<dbReference type="InterPro" id="IPR011009">
    <property type="entry name" value="Kinase-like_dom_sf"/>
</dbReference>
<evidence type="ECO:0000256" key="6">
    <source>
        <dbReference type="ARBA" id="ARBA00022527"/>
    </source>
</evidence>
<dbReference type="GO" id="GO:0005634">
    <property type="term" value="C:nucleus"/>
    <property type="evidence" value="ECO:0007669"/>
    <property type="project" value="TreeGrafter"/>
</dbReference>